<accession>A0A975BSM1</accession>
<evidence type="ECO:0000313" key="2">
    <source>
        <dbReference type="Proteomes" id="UP000663722"/>
    </source>
</evidence>
<sequence length="39" mass="4487">MLALDSSSFVIRNQGAWFLVFLRNPRLPKTSDYPRSATM</sequence>
<dbReference type="KEGG" id="dmm:dnm_065350"/>
<protein>
    <submittedName>
        <fullName evidence="1">Uncharacterized protein</fullName>
    </submittedName>
</protein>
<reference evidence="1" key="1">
    <citation type="journal article" date="2021" name="Microb. Physiol.">
        <title>Proteogenomic Insights into the Physiology of Marine, Sulfate-Reducing, Filamentous Desulfonema limicola and Desulfonema magnum.</title>
        <authorList>
            <person name="Schnaars V."/>
            <person name="Wohlbrand L."/>
            <person name="Scheve S."/>
            <person name="Hinrichs C."/>
            <person name="Reinhardt R."/>
            <person name="Rabus R."/>
        </authorList>
    </citation>
    <scope>NUCLEOTIDE SEQUENCE</scope>
    <source>
        <strain evidence="1">4be13</strain>
    </source>
</reference>
<keyword evidence="2" id="KW-1185">Reference proteome</keyword>
<evidence type="ECO:0000313" key="1">
    <source>
        <dbReference type="EMBL" id="QTA90474.1"/>
    </source>
</evidence>
<gene>
    <name evidence="1" type="ORF">dnm_065350</name>
</gene>
<dbReference type="AlphaFoldDB" id="A0A975BSM1"/>
<name>A0A975BSM1_9BACT</name>
<dbReference type="EMBL" id="CP061800">
    <property type="protein sequence ID" value="QTA90474.1"/>
    <property type="molecule type" value="Genomic_DNA"/>
</dbReference>
<dbReference type="Proteomes" id="UP000663722">
    <property type="component" value="Chromosome"/>
</dbReference>
<proteinExistence type="predicted"/>
<organism evidence="1 2">
    <name type="scientific">Desulfonema magnum</name>
    <dbReference type="NCBI Taxonomy" id="45655"/>
    <lineage>
        <taxon>Bacteria</taxon>
        <taxon>Pseudomonadati</taxon>
        <taxon>Thermodesulfobacteriota</taxon>
        <taxon>Desulfobacteria</taxon>
        <taxon>Desulfobacterales</taxon>
        <taxon>Desulfococcaceae</taxon>
        <taxon>Desulfonema</taxon>
    </lineage>
</organism>